<evidence type="ECO:0000256" key="1">
    <source>
        <dbReference type="SAM" id="MobiDB-lite"/>
    </source>
</evidence>
<reference evidence="2 3" key="1">
    <citation type="submission" date="2024-04" db="EMBL/GenBank/DDBJ databases">
        <title>Tritrichomonas musculus Genome.</title>
        <authorList>
            <person name="Alves-Ferreira E."/>
            <person name="Grigg M."/>
            <person name="Lorenzi H."/>
            <person name="Galac M."/>
        </authorList>
    </citation>
    <scope>NUCLEOTIDE SEQUENCE [LARGE SCALE GENOMIC DNA]</scope>
    <source>
        <strain evidence="2 3">EAF2021</strain>
    </source>
</reference>
<feature type="region of interest" description="Disordered" evidence="1">
    <location>
        <begin position="577"/>
        <end position="601"/>
    </location>
</feature>
<organism evidence="2 3">
    <name type="scientific">Tritrichomonas musculus</name>
    <dbReference type="NCBI Taxonomy" id="1915356"/>
    <lineage>
        <taxon>Eukaryota</taxon>
        <taxon>Metamonada</taxon>
        <taxon>Parabasalia</taxon>
        <taxon>Tritrichomonadida</taxon>
        <taxon>Tritrichomonadidae</taxon>
        <taxon>Tritrichomonas</taxon>
    </lineage>
</organism>
<evidence type="ECO:0000313" key="3">
    <source>
        <dbReference type="Proteomes" id="UP001470230"/>
    </source>
</evidence>
<proteinExistence type="predicted"/>
<comment type="caution">
    <text evidence="2">The sequence shown here is derived from an EMBL/GenBank/DDBJ whole genome shotgun (WGS) entry which is preliminary data.</text>
</comment>
<gene>
    <name evidence="2" type="ORF">M9Y10_030172</name>
</gene>
<keyword evidence="3" id="KW-1185">Reference proteome</keyword>
<name>A0ABR2KP65_9EUKA</name>
<dbReference type="Proteomes" id="UP001470230">
    <property type="component" value="Unassembled WGS sequence"/>
</dbReference>
<protein>
    <submittedName>
        <fullName evidence="2">Uncharacterized protein</fullName>
    </submittedName>
</protein>
<sequence>MPKTEIHISIGIESCMDFRRLVNKERIDISFGNAYTNFALCVQNPSPKMTIGEICSKIHYLLDTNMLKKLDDEKLDYYRAIFLQLGNEHEYLKLYPKYSGEITLQNKSLTLIATEIEFISSHFYEIDRSEVKKFGIEIIEETVKNDKLQIESEDSLLNFVIEIYSENPSSSFLFDYVIFSNVSKESLLQFYEAFDVEDIGKEVWKMIVERAMKASKCLNDPEHAKRYKERCLPLLYENGKEFKGIVSYLTQKTGGNIHTNGTIEVSSNDFCSGREPWNLLDLENENYFCANSNSSEAQSFFVNIKKQTVQNPKYFVYKNKKYQINFDLLKQNCTYFYQNQDKYLEEDNINIFNDEDEDEEFPLSKGSIKSFVKICQNEATEISISSVISLQYLSYKYEYPELKKKTYEFIAKCPQILIFEKFKKVEKKSNKCSKNVEEFFNTSREEEYISKHLNDFIKNEKLVQLKMPILLRIFAKYLDDEESDIKVNNKDMIDFLFRCLDEHGFEASILFNKIDFGEEQISVIHRLQYQYKGKFDFNFLNSTLAKTTLQLTEDSDRQKKEYSELFAEMKQKFNEQSEELKRMKEEEEKKEIENEKKEKERKEEYEKEMDRIKKDFEQRMMNIEKKYEQICNRQKSLIEDSLIQKFHKIIVELMKDDDFYRLDTESQICIVDEIVNNNNNKYHSKYEKENKLESMDQKILFFNHLFQNSSAKESNKSSHELVKFILENAKMLKLSNDICVNLYQKNLLVKSLLIICNNFDEFEISIEHPAKSYEEISSLIYDVIDKNKNPSQQIRTSDVNKQNDIFEKKFEIVHPTI</sequence>
<evidence type="ECO:0000313" key="2">
    <source>
        <dbReference type="EMBL" id="KAK8892920.1"/>
    </source>
</evidence>
<dbReference type="EMBL" id="JAPFFF010000004">
    <property type="protein sequence ID" value="KAK8892920.1"/>
    <property type="molecule type" value="Genomic_DNA"/>
</dbReference>
<accession>A0ABR2KP65</accession>